<dbReference type="GO" id="GO:0007018">
    <property type="term" value="P:microtubule-based movement"/>
    <property type="evidence" value="ECO:0007669"/>
    <property type="project" value="InterPro"/>
</dbReference>
<evidence type="ECO:0000256" key="7">
    <source>
        <dbReference type="PROSITE-ProRule" id="PRU00283"/>
    </source>
</evidence>
<keyword evidence="12" id="KW-1185">Reference proteome</keyword>
<dbReference type="EMBL" id="JAMRDG010000002">
    <property type="protein sequence ID" value="KAJ3685607.1"/>
    <property type="molecule type" value="Genomic_DNA"/>
</dbReference>
<feature type="coiled-coil region" evidence="8">
    <location>
        <begin position="918"/>
        <end position="994"/>
    </location>
</feature>
<evidence type="ECO:0000256" key="9">
    <source>
        <dbReference type="SAM" id="MobiDB-lite"/>
    </source>
</evidence>
<evidence type="ECO:0000313" key="11">
    <source>
        <dbReference type="EMBL" id="KAJ3685607.1"/>
    </source>
</evidence>
<evidence type="ECO:0000259" key="10">
    <source>
        <dbReference type="PROSITE" id="PS50067"/>
    </source>
</evidence>
<dbReference type="GO" id="GO:0008017">
    <property type="term" value="F:microtubule binding"/>
    <property type="evidence" value="ECO:0007669"/>
    <property type="project" value="InterPro"/>
</dbReference>
<dbReference type="GO" id="GO:0003777">
    <property type="term" value="F:microtubule motor activity"/>
    <property type="evidence" value="ECO:0007669"/>
    <property type="project" value="InterPro"/>
</dbReference>
<dbReference type="InterPro" id="IPR044986">
    <property type="entry name" value="KIF15/KIN-12"/>
</dbReference>
<comment type="caution">
    <text evidence="11">The sequence shown here is derived from an EMBL/GenBank/DDBJ whole genome shotgun (WGS) entry which is preliminary data.</text>
</comment>
<dbReference type="PRINTS" id="PR00380">
    <property type="entry name" value="KINESINHEAVY"/>
</dbReference>
<evidence type="ECO:0000313" key="12">
    <source>
        <dbReference type="Proteomes" id="UP001210211"/>
    </source>
</evidence>
<evidence type="ECO:0000256" key="2">
    <source>
        <dbReference type="ARBA" id="ARBA00022741"/>
    </source>
</evidence>
<evidence type="ECO:0000256" key="1">
    <source>
        <dbReference type="ARBA" id="ARBA00022701"/>
    </source>
</evidence>
<dbReference type="Pfam" id="PF00225">
    <property type="entry name" value="Kinesin"/>
    <property type="match status" value="1"/>
</dbReference>
<gene>
    <name evidence="11" type="ORF">LUZ61_014771</name>
</gene>
<dbReference type="GO" id="GO:0009524">
    <property type="term" value="C:phragmoplast"/>
    <property type="evidence" value="ECO:0007669"/>
    <property type="project" value="UniProtKB-ARBA"/>
</dbReference>
<evidence type="ECO:0000256" key="5">
    <source>
        <dbReference type="ARBA" id="ARBA00023175"/>
    </source>
</evidence>
<sequence>MEVLRTLSPVAAAERSGLKVKSLSIDASKCKEQENAPPLHPNLKSTTSPSPRKATTPSRLSKSPLRVQTTQSREVSRDLLASDNDSSVKVAVRVRPGNETDRIVQKLSGKSLAIGDRTFSFDSVLGPQASQEDVFKSVGLPLVQNALAGYNTSLVCYGQTGSGKTYTMWGPPSAMVSGNSLNTNLGVAPRFFHMLFSEFQKVQEGSEEKKKNYQCRCSFLEIYNEQINDLLDPTQRDLQIREDNANGIHVENLSEEYVNNEEDVAQILIKGLSNRKVGATSMNSKSSRSHIIFTFIVESWCKEESSKCFSSSKCSRVTFVDLAGLDRDELDGANKHYTKEERYVKKSLSRLGKLVNILSESAISGKQQKVSYLGSSLTYLLQDTVGGNSKVSFLCLISSDEKCKAATLSTLRFGERAKHIQNKPVINEITEDDVNGLSDKIRQLKEELIKAKSGSRTPGENFNGRNARGSLNMLRVSLNRSLILPQIEIESDEEMEADEEDVSELCAQINNLNSSSDSATLKDVLESDNNEPMDELSDVEENEATPKIMINPCQQLSPPIEEPEPTMCSSPKIHIKPRKSIYSSLGLLSVGKDDGASVRASLQSTKLSATESLAASLHRGLHIIEDQENSHDNPNPRRSFVGLSFDHLALKSRQSSQKVDLSQGQGAPCTFMCSSCKKLVDENRSELKGNNSSGSELVPIKEQQEEITQKEENEVNNKISKRELELEALCAEQEARIKLLVSEVEQYKKDQVLHNTAKVATAPANGEVISSESEHMEGEDCLLEKIRNGGELTDTEKYMEEVERERQKWTESESRWISLSEELRLELESNRRFAEKKEMELAEEKKCTAELDDAIQRAVLGHGKMVEHYAELQEAYSDLLEKHRRMMEGIAEVKRAAAKAGRKGCGGTAFAAALAAELSTVRIDREKERAQLKEQNRRLRIQLRDTAEAVHAAGELLVRLRETEEALSQAQNNYAGAQQENEKLKKQIEKIKKKHVLEMATMKNYLAESRLPESALEPYYHADPEIVEESAAPVHESQSWRTAFAPAYE</sequence>
<name>A0AAD5WBN2_9POAL</name>
<comment type="similarity">
    <text evidence="6">Belongs to the TRAFAC class myosin-kinesin ATPase superfamily. Kinesin family. KIN-12 subfamily.</text>
</comment>
<accession>A0AAD5WBN2</accession>
<dbReference type="AlphaFoldDB" id="A0AAD5WBN2"/>
<dbReference type="GO" id="GO:0005874">
    <property type="term" value="C:microtubule"/>
    <property type="evidence" value="ECO:0007669"/>
    <property type="project" value="UniProtKB-KW"/>
</dbReference>
<feature type="region of interest" description="Disordered" evidence="9">
    <location>
        <begin position="30"/>
        <end position="81"/>
    </location>
</feature>
<protein>
    <recommendedName>
        <fullName evidence="10">Kinesin motor domain-containing protein</fullName>
    </recommendedName>
</protein>
<dbReference type="InterPro" id="IPR036961">
    <property type="entry name" value="Kinesin_motor_dom_sf"/>
</dbReference>
<feature type="coiled-coil region" evidence="8">
    <location>
        <begin position="792"/>
        <end position="844"/>
    </location>
</feature>
<reference evidence="11 12" key="1">
    <citation type="journal article" date="2022" name="Cell">
        <title>Repeat-based holocentromeres influence genome architecture and karyotype evolution.</title>
        <authorList>
            <person name="Hofstatter P.G."/>
            <person name="Thangavel G."/>
            <person name="Lux T."/>
            <person name="Neumann P."/>
            <person name="Vondrak T."/>
            <person name="Novak P."/>
            <person name="Zhang M."/>
            <person name="Costa L."/>
            <person name="Castellani M."/>
            <person name="Scott A."/>
            <person name="Toegelov H."/>
            <person name="Fuchs J."/>
            <person name="Mata-Sucre Y."/>
            <person name="Dias Y."/>
            <person name="Vanzela A.L.L."/>
            <person name="Huettel B."/>
            <person name="Almeida C.C.S."/>
            <person name="Simkova H."/>
            <person name="Souza G."/>
            <person name="Pedrosa-Harand A."/>
            <person name="Macas J."/>
            <person name="Mayer K.F.X."/>
            <person name="Houben A."/>
            <person name="Marques A."/>
        </authorList>
    </citation>
    <scope>NUCLEOTIDE SEQUENCE [LARGE SCALE GENOMIC DNA]</scope>
    <source>
        <strain evidence="11">RhyTen1mFocal</strain>
    </source>
</reference>
<keyword evidence="4 8" id="KW-0175">Coiled coil</keyword>
<dbReference type="GO" id="GO:0005524">
    <property type="term" value="F:ATP binding"/>
    <property type="evidence" value="ECO:0007669"/>
    <property type="project" value="UniProtKB-UniRule"/>
</dbReference>
<evidence type="ECO:0000256" key="6">
    <source>
        <dbReference type="ARBA" id="ARBA00034488"/>
    </source>
</evidence>
<dbReference type="Gene3D" id="3.40.850.10">
    <property type="entry name" value="Kinesin motor domain"/>
    <property type="match status" value="1"/>
</dbReference>
<feature type="binding site" evidence="7">
    <location>
        <begin position="158"/>
        <end position="165"/>
    </location>
    <ligand>
        <name>ATP</name>
        <dbReference type="ChEBI" id="CHEBI:30616"/>
    </ligand>
</feature>
<dbReference type="SMART" id="SM00129">
    <property type="entry name" value="KISc"/>
    <property type="match status" value="1"/>
</dbReference>
<dbReference type="InterPro" id="IPR027417">
    <property type="entry name" value="P-loop_NTPase"/>
</dbReference>
<dbReference type="InterPro" id="IPR001752">
    <property type="entry name" value="Kinesin_motor_dom"/>
</dbReference>
<evidence type="ECO:0000256" key="3">
    <source>
        <dbReference type="ARBA" id="ARBA00022840"/>
    </source>
</evidence>
<feature type="domain" description="Kinesin motor" evidence="10">
    <location>
        <begin position="87"/>
        <end position="420"/>
    </location>
</feature>
<proteinExistence type="inferred from homology"/>
<evidence type="ECO:0000256" key="4">
    <source>
        <dbReference type="ARBA" id="ARBA00023054"/>
    </source>
</evidence>
<dbReference type="Proteomes" id="UP001210211">
    <property type="component" value="Unassembled WGS sequence"/>
</dbReference>
<feature type="region of interest" description="Disordered" evidence="9">
    <location>
        <begin position="1030"/>
        <end position="1049"/>
    </location>
</feature>
<dbReference type="SUPFAM" id="SSF52540">
    <property type="entry name" value="P-loop containing nucleoside triphosphate hydrolases"/>
    <property type="match status" value="1"/>
</dbReference>
<dbReference type="PANTHER" id="PTHR37739">
    <property type="entry name" value="KINESIN-LIKE PROTEIN KIN-12D"/>
    <property type="match status" value="1"/>
</dbReference>
<feature type="compositionally biased region" description="Polar residues" evidence="9">
    <location>
        <begin position="43"/>
        <end position="73"/>
    </location>
</feature>
<feature type="coiled-coil region" evidence="8">
    <location>
        <begin position="427"/>
        <end position="454"/>
    </location>
</feature>
<dbReference type="PROSITE" id="PS50067">
    <property type="entry name" value="KINESIN_MOTOR_2"/>
    <property type="match status" value="1"/>
</dbReference>
<keyword evidence="1" id="KW-0493">Microtubule</keyword>
<keyword evidence="3 7" id="KW-0067">ATP-binding</keyword>
<organism evidence="11 12">
    <name type="scientific">Rhynchospora tenuis</name>
    <dbReference type="NCBI Taxonomy" id="198213"/>
    <lineage>
        <taxon>Eukaryota</taxon>
        <taxon>Viridiplantae</taxon>
        <taxon>Streptophyta</taxon>
        <taxon>Embryophyta</taxon>
        <taxon>Tracheophyta</taxon>
        <taxon>Spermatophyta</taxon>
        <taxon>Magnoliopsida</taxon>
        <taxon>Liliopsida</taxon>
        <taxon>Poales</taxon>
        <taxon>Cyperaceae</taxon>
        <taxon>Cyperoideae</taxon>
        <taxon>Rhynchosporeae</taxon>
        <taxon>Rhynchospora</taxon>
    </lineage>
</organism>
<dbReference type="PANTHER" id="PTHR37739:SF16">
    <property type="entry name" value="KINESIN-LIKE PROTEIN"/>
    <property type="match status" value="1"/>
</dbReference>
<keyword evidence="2 7" id="KW-0547">Nucleotide-binding</keyword>
<evidence type="ECO:0000256" key="8">
    <source>
        <dbReference type="SAM" id="Coils"/>
    </source>
</evidence>
<keyword evidence="5 7" id="KW-0505">Motor protein</keyword>
<dbReference type="FunFam" id="3.40.850.10:FF:000052">
    <property type="entry name" value="Kinesin-like protein KIN-12F"/>
    <property type="match status" value="1"/>
</dbReference>